<organism evidence="2 3">
    <name type="scientific">Botryotinia fuckeliana (strain BcDW1)</name>
    <name type="common">Noble rot fungus</name>
    <name type="synonym">Botrytis cinerea</name>
    <dbReference type="NCBI Taxonomy" id="1290391"/>
    <lineage>
        <taxon>Eukaryota</taxon>
        <taxon>Fungi</taxon>
        <taxon>Dikarya</taxon>
        <taxon>Ascomycota</taxon>
        <taxon>Pezizomycotina</taxon>
        <taxon>Leotiomycetes</taxon>
        <taxon>Helotiales</taxon>
        <taxon>Sclerotiniaceae</taxon>
        <taxon>Botrytis</taxon>
    </lineage>
</organism>
<proteinExistence type="predicted"/>
<sequence length="66" mass="7119">MKSSKGKKRKTQTNQSRSNNSSSSSSSSNKNNNQTLPTSGDFFGCRFADLQICSLVVADAFPLNSL</sequence>
<accession>M7UWS9</accession>
<protein>
    <submittedName>
        <fullName evidence="2">Uncharacterized protein</fullName>
    </submittedName>
</protein>
<gene>
    <name evidence="2" type="ORF">BcDW1_3107</name>
</gene>
<feature type="compositionally biased region" description="Low complexity" evidence="1">
    <location>
        <begin position="14"/>
        <end position="33"/>
    </location>
</feature>
<evidence type="ECO:0000313" key="2">
    <source>
        <dbReference type="EMBL" id="EMR88312.1"/>
    </source>
</evidence>
<dbReference type="Proteomes" id="UP000012045">
    <property type="component" value="Unassembled WGS sequence"/>
</dbReference>
<dbReference type="EMBL" id="KB707793">
    <property type="protein sequence ID" value="EMR88312.1"/>
    <property type="molecule type" value="Genomic_DNA"/>
</dbReference>
<feature type="region of interest" description="Disordered" evidence="1">
    <location>
        <begin position="1"/>
        <end position="35"/>
    </location>
</feature>
<dbReference type="AlphaFoldDB" id="M7UWS9"/>
<evidence type="ECO:0000313" key="3">
    <source>
        <dbReference type="Proteomes" id="UP000012045"/>
    </source>
</evidence>
<feature type="compositionally biased region" description="Basic residues" evidence="1">
    <location>
        <begin position="1"/>
        <end position="11"/>
    </location>
</feature>
<name>M7UWS9_BOTF1</name>
<evidence type="ECO:0000256" key="1">
    <source>
        <dbReference type="SAM" id="MobiDB-lite"/>
    </source>
</evidence>
<reference evidence="3" key="1">
    <citation type="journal article" date="2013" name="Genome Announc.">
        <title>Draft genome sequence of Botrytis cinerea BcDW1, inoculum for noble rot of grape berries.</title>
        <authorList>
            <person name="Blanco-Ulate B."/>
            <person name="Allen G."/>
            <person name="Powell A.L."/>
            <person name="Cantu D."/>
        </authorList>
    </citation>
    <scope>NUCLEOTIDE SEQUENCE [LARGE SCALE GENOMIC DNA]</scope>
    <source>
        <strain evidence="3">BcDW1</strain>
    </source>
</reference>
<dbReference type="HOGENOM" id="CLU_2830875_0_0_1"/>